<dbReference type="Proteomes" id="UP000729402">
    <property type="component" value="Unassembled WGS sequence"/>
</dbReference>
<comment type="caution">
    <text evidence="2">The sequence shown here is derived from an EMBL/GenBank/DDBJ whole genome shotgun (WGS) entry which is preliminary data.</text>
</comment>
<gene>
    <name evidence="2" type="ORF">GUJ93_ZPchr0008g12543</name>
</gene>
<evidence type="ECO:0000313" key="2">
    <source>
        <dbReference type="EMBL" id="KAG8048074.1"/>
    </source>
</evidence>
<reference evidence="2" key="1">
    <citation type="journal article" date="2021" name="bioRxiv">
        <title>Whole Genome Assembly and Annotation of Northern Wild Rice, Zizania palustris L., Supports a Whole Genome Duplication in the Zizania Genus.</title>
        <authorList>
            <person name="Haas M."/>
            <person name="Kono T."/>
            <person name="Macchietto M."/>
            <person name="Millas R."/>
            <person name="McGilp L."/>
            <person name="Shao M."/>
            <person name="Duquette J."/>
            <person name="Hirsch C.N."/>
            <person name="Kimball J."/>
        </authorList>
    </citation>
    <scope>NUCLEOTIDE SEQUENCE</scope>
    <source>
        <tissue evidence="2">Fresh leaf tissue</tissue>
    </source>
</reference>
<feature type="region of interest" description="Disordered" evidence="1">
    <location>
        <begin position="26"/>
        <end position="66"/>
    </location>
</feature>
<sequence>MGPRQGIGILLRISSPLPAAAGAVVAVDRSGSGQPSSELKRRTTRRRRHGAHASSGGGTTPAPAVS</sequence>
<reference evidence="2" key="2">
    <citation type="submission" date="2021-02" db="EMBL/GenBank/DDBJ databases">
        <authorList>
            <person name="Kimball J.A."/>
            <person name="Haas M.W."/>
            <person name="Macchietto M."/>
            <person name="Kono T."/>
            <person name="Duquette J."/>
            <person name="Shao M."/>
        </authorList>
    </citation>
    <scope>NUCLEOTIDE SEQUENCE</scope>
    <source>
        <tissue evidence="2">Fresh leaf tissue</tissue>
    </source>
</reference>
<keyword evidence="3" id="KW-1185">Reference proteome</keyword>
<dbReference type="EMBL" id="JAAALK010000290">
    <property type="protein sequence ID" value="KAG8048074.1"/>
    <property type="molecule type" value="Genomic_DNA"/>
</dbReference>
<protein>
    <submittedName>
        <fullName evidence="2">Uncharacterized protein</fullName>
    </submittedName>
</protein>
<dbReference type="AlphaFoldDB" id="A0A8J5RLW8"/>
<organism evidence="2 3">
    <name type="scientific">Zizania palustris</name>
    <name type="common">Northern wild rice</name>
    <dbReference type="NCBI Taxonomy" id="103762"/>
    <lineage>
        <taxon>Eukaryota</taxon>
        <taxon>Viridiplantae</taxon>
        <taxon>Streptophyta</taxon>
        <taxon>Embryophyta</taxon>
        <taxon>Tracheophyta</taxon>
        <taxon>Spermatophyta</taxon>
        <taxon>Magnoliopsida</taxon>
        <taxon>Liliopsida</taxon>
        <taxon>Poales</taxon>
        <taxon>Poaceae</taxon>
        <taxon>BOP clade</taxon>
        <taxon>Oryzoideae</taxon>
        <taxon>Oryzeae</taxon>
        <taxon>Zizaniinae</taxon>
        <taxon>Zizania</taxon>
    </lineage>
</organism>
<proteinExistence type="predicted"/>
<accession>A0A8J5RLW8</accession>
<evidence type="ECO:0000256" key="1">
    <source>
        <dbReference type="SAM" id="MobiDB-lite"/>
    </source>
</evidence>
<feature type="compositionally biased region" description="Basic residues" evidence="1">
    <location>
        <begin position="42"/>
        <end position="51"/>
    </location>
</feature>
<evidence type="ECO:0000313" key="3">
    <source>
        <dbReference type="Proteomes" id="UP000729402"/>
    </source>
</evidence>
<name>A0A8J5RLW8_ZIZPA</name>